<gene>
    <name evidence="1" type="ORF">PM001_LOCUS17265</name>
</gene>
<reference evidence="1" key="1">
    <citation type="submission" date="2024-01" db="EMBL/GenBank/DDBJ databases">
        <authorList>
            <person name="Webb A."/>
        </authorList>
    </citation>
    <scope>NUCLEOTIDE SEQUENCE</scope>
    <source>
        <strain evidence="1">Pm1</strain>
    </source>
</reference>
<accession>A0AAV1UFD9</accession>
<evidence type="ECO:0000313" key="2">
    <source>
        <dbReference type="Proteomes" id="UP001162060"/>
    </source>
</evidence>
<comment type="caution">
    <text evidence="1">The sequence shown here is derived from an EMBL/GenBank/DDBJ whole genome shotgun (WGS) entry which is preliminary data.</text>
</comment>
<dbReference type="AlphaFoldDB" id="A0AAV1UFD9"/>
<protein>
    <submittedName>
        <fullName evidence="1">Uncharacterized protein</fullName>
    </submittedName>
</protein>
<dbReference type="EMBL" id="CAKLBY020000188">
    <property type="protein sequence ID" value="CAK7932115.1"/>
    <property type="molecule type" value="Genomic_DNA"/>
</dbReference>
<evidence type="ECO:0000313" key="1">
    <source>
        <dbReference type="EMBL" id="CAK7932115.1"/>
    </source>
</evidence>
<proteinExistence type="predicted"/>
<organism evidence="1 2">
    <name type="scientific">Peronospora matthiolae</name>
    <dbReference type="NCBI Taxonomy" id="2874970"/>
    <lineage>
        <taxon>Eukaryota</taxon>
        <taxon>Sar</taxon>
        <taxon>Stramenopiles</taxon>
        <taxon>Oomycota</taxon>
        <taxon>Peronosporomycetes</taxon>
        <taxon>Peronosporales</taxon>
        <taxon>Peronosporaceae</taxon>
        <taxon>Peronospora</taxon>
    </lineage>
</organism>
<name>A0AAV1UFD9_9STRA</name>
<sequence length="53" mass="5141">MLVAANEVADIVGTGSGTGGASAAGADVAANGGAFEDVVDLPLVTLFRCGRYL</sequence>
<dbReference type="Proteomes" id="UP001162060">
    <property type="component" value="Unassembled WGS sequence"/>
</dbReference>